<dbReference type="InterPro" id="IPR036397">
    <property type="entry name" value="RNaseH_sf"/>
</dbReference>
<name>A0A242U6N5_ACIPI</name>
<evidence type="ECO:0000256" key="3">
    <source>
        <dbReference type="ARBA" id="ARBA00022839"/>
    </source>
</evidence>
<protein>
    <submittedName>
        <fullName evidence="5">DNA polymerase III subunit epsilon</fullName>
    </submittedName>
</protein>
<comment type="caution">
    <text evidence="5">The sequence shown here is derived from an EMBL/GenBank/DDBJ whole genome shotgun (WGS) entry which is preliminary data.</text>
</comment>
<dbReference type="GO" id="GO:0008408">
    <property type="term" value="F:3'-5' exonuclease activity"/>
    <property type="evidence" value="ECO:0007669"/>
    <property type="project" value="TreeGrafter"/>
</dbReference>
<dbReference type="SUPFAM" id="SSF53098">
    <property type="entry name" value="Ribonuclease H-like"/>
    <property type="match status" value="1"/>
</dbReference>
<proteinExistence type="predicted"/>
<dbReference type="PANTHER" id="PTHR30231">
    <property type="entry name" value="DNA POLYMERASE III SUBUNIT EPSILON"/>
    <property type="match status" value="1"/>
</dbReference>
<accession>A0A242U6N5</accession>
<dbReference type="Gene3D" id="3.30.420.10">
    <property type="entry name" value="Ribonuclease H-like superfamily/Ribonuclease H"/>
    <property type="match status" value="1"/>
</dbReference>
<dbReference type="InterPro" id="IPR013520">
    <property type="entry name" value="Ribonucl_H"/>
</dbReference>
<dbReference type="PANTHER" id="PTHR30231:SF4">
    <property type="entry name" value="PROTEIN NEN2"/>
    <property type="match status" value="1"/>
</dbReference>
<dbReference type="GO" id="GO:0006259">
    <property type="term" value="P:DNA metabolic process"/>
    <property type="evidence" value="ECO:0007669"/>
    <property type="project" value="UniProtKB-ARBA"/>
</dbReference>
<sequence length="246" mass="28145">MTALIFDTETHKLHGDIIEAAAVEVIFPTFTADIPIIPTMFDFTKRYKPSEPISIGAMAVHHIVDEDLVKCPSFTKFKLPKDDVQYLIGHNIDYDIAAINRAGVVTKGIKAICTLAMARYLWPTLEAHNLSALAYQISKNRKSTRRGLRNSHSALNDCKTTYSLLLEIVQTKGIKSFEELYEFSEQARYPTHIFYGKYKGWAIKDMDDRDIHWLMNKTLDGYLHMALENELLSRNSIDEQDELPFV</sequence>
<dbReference type="RefSeq" id="WP_057066136.1">
    <property type="nucleotide sequence ID" value="NZ_JAZEYU010000006.1"/>
</dbReference>
<evidence type="ECO:0000256" key="2">
    <source>
        <dbReference type="ARBA" id="ARBA00022801"/>
    </source>
</evidence>
<evidence type="ECO:0000256" key="1">
    <source>
        <dbReference type="ARBA" id="ARBA00022722"/>
    </source>
</evidence>
<dbReference type="GO" id="GO:0003676">
    <property type="term" value="F:nucleic acid binding"/>
    <property type="evidence" value="ECO:0007669"/>
    <property type="project" value="InterPro"/>
</dbReference>
<reference evidence="5 6" key="1">
    <citation type="submission" date="2017-05" db="EMBL/GenBank/DDBJ databases">
        <authorList>
            <person name="Song R."/>
            <person name="Chenine A.L."/>
            <person name="Ruprecht R.M."/>
        </authorList>
    </citation>
    <scope>NUCLEOTIDE SEQUENCE [LARGE SCALE GENOMIC DNA]</scope>
    <source>
        <strain evidence="5 6">ARLG1955</strain>
    </source>
</reference>
<dbReference type="EMBL" id="NGIR01000020">
    <property type="protein sequence ID" value="OTU28877.1"/>
    <property type="molecule type" value="Genomic_DNA"/>
</dbReference>
<keyword evidence="3" id="KW-0269">Exonuclease</keyword>
<feature type="domain" description="Exonuclease" evidence="4">
    <location>
        <begin position="2"/>
        <end position="174"/>
    </location>
</feature>
<keyword evidence="2" id="KW-0378">Hydrolase</keyword>
<organism evidence="5 6">
    <name type="scientific">Acinetobacter pittii</name>
    <name type="common">Acinetobacter genomosp. 3</name>
    <dbReference type="NCBI Taxonomy" id="48296"/>
    <lineage>
        <taxon>Bacteria</taxon>
        <taxon>Pseudomonadati</taxon>
        <taxon>Pseudomonadota</taxon>
        <taxon>Gammaproteobacteria</taxon>
        <taxon>Moraxellales</taxon>
        <taxon>Moraxellaceae</taxon>
        <taxon>Acinetobacter</taxon>
        <taxon>Acinetobacter calcoaceticus/baumannii complex</taxon>
    </lineage>
</organism>
<dbReference type="Pfam" id="PF00929">
    <property type="entry name" value="RNase_T"/>
    <property type="match status" value="1"/>
</dbReference>
<evidence type="ECO:0000313" key="5">
    <source>
        <dbReference type="EMBL" id="OTU28877.1"/>
    </source>
</evidence>
<dbReference type="InterPro" id="IPR012337">
    <property type="entry name" value="RNaseH-like_sf"/>
</dbReference>
<dbReference type="CDD" id="cd06127">
    <property type="entry name" value="DEDDh"/>
    <property type="match status" value="1"/>
</dbReference>
<gene>
    <name evidence="5" type="ORF">CAT59_06650</name>
</gene>
<evidence type="ECO:0000313" key="6">
    <source>
        <dbReference type="Proteomes" id="UP000195162"/>
    </source>
</evidence>
<dbReference type="AlphaFoldDB" id="A0A242U6N5"/>
<evidence type="ECO:0000259" key="4">
    <source>
        <dbReference type="SMART" id="SM00479"/>
    </source>
</evidence>
<keyword evidence="1" id="KW-0540">Nuclease</keyword>
<dbReference type="Proteomes" id="UP000195162">
    <property type="component" value="Unassembled WGS sequence"/>
</dbReference>
<dbReference type="SMART" id="SM00479">
    <property type="entry name" value="EXOIII"/>
    <property type="match status" value="1"/>
</dbReference>